<feature type="domain" description="HTH araC/xylS-type" evidence="4">
    <location>
        <begin position="137"/>
        <end position="235"/>
    </location>
</feature>
<dbReference type="PANTHER" id="PTHR43280:SF28">
    <property type="entry name" value="HTH-TYPE TRANSCRIPTIONAL ACTIVATOR RHAS"/>
    <property type="match status" value="1"/>
</dbReference>
<dbReference type="EMBL" id="JBHSAO010000008">
    <property type="protein sequence ID" value="MFC4024707.1"/>
    <property type="molecule type" value="Genomic_DNA"/>
</dbReference>
<dbReference type="Proteomes" id="UP001595772">
    <property type="component" value="Unassembled WGS sequence"/>
</dbReference>
<dbReference type="InterPro" id="IPR009057">
    <property type="entry name" value="Homeodomain-like_sf"/>
</dbReference>
<evidence type="ECO:0000259" key="4">
    <source>
        <dbReference type="PROSITE" id="PS01124"/>
    </source>
</evidence>
<reference evidence="6" key="1">
    <citation type="journal article" date="2019" name="Int. J. Syst. Evol. Microbiol.">
        <title>The Global Catalogue of Microorganisms (GCM) 10K type strain sequencing project: providing services to taxonomists for standard genome sequencing and annotation.</title>
        <authorList>
            <consortium name="The Broad Institute Genomics Platform"/>
            <consortium name="The Broad Institute Genome Sequencing Center for Infectious Disease"/>
            <person name="Wu L."/>
            <person name="Ma J."/>
        </authorList>
    </citation>
    <scope>NUCLEOTIDE SEQUENCE [LARGE SCALE GENOMIC DNA]</scope>
    <source>
        <strain evidence="6">IBRC-M 10703</strain>
    </source>
</reference>
<sequence length="242" mass="28141">MEVNSSPMNQRIEQDHQSREAFLQAILTCDTKKIDYYKQEILKVLKEDSLNIFKRVPGNMLRSYKNFLLSHNSLYSYCAEKGGLNAAQSHFISEKYAIMIEHTEQISKLDTIHLNMIDEYADPSIRYDKITNPSIVDKAIHYIEANFAEEFLIEEMAHDLHVHPSHLMRAFKKEKGTTISHLRNQKRIKEAKELLIHSNLSMTDIAIMVGFSNSQYFSKMFKKEEGVTPKAFRKAHLNSLEE</sequence>
<dbReference type="InterPro" id="IPR018062">
    <property type="entry name" value="HTH_AraC-typ_CS"/>
</dbReference>
<evidence type="ECO:0000256" key="3">
    <source>
        <dbReference type="ARBA" id="ARBA00023163"/>
    </source>
</evidence>
<dbReference type="PANTHER" id="PTHR43280">
    <property type="entry name" value="ARAC-FAMILY TRANSCRIPTIONAL REGULATOR"/>
    <property type="match status" value="1"/>
</dbReference>
<keyword evidence="6" id="KW-1185">Reference proteome</keyword>
<dbReference type="PROSITE" id="PS01124">
    <property type="entry name" value="HTH_ARAC_FAMILY_2"/>
    <property type="match status" value="1"/>
</dbReference>
<organism evidence="5 6">
    <name type="scientific">Oceanobacillus longus</name>
    <dbReference type="NCBI Taxonomy" id="930120"/>
    <lineage>
        <taxon>Bacteria</taxon>
        <taxon>Bacillati</taxon>
        <taxon>Bacillota</taxon>
        <taxon>Bacilli</taxon>
        <taxon>Bacillales</taxon>
        <taxon>Bacillaceae</taxon>
        <taxon>Oceanobacillus</taxon>
    </lineage>
</organism>
<keyword evidence="3" id="KW-0804">Transcription</keyword>
<gene>
    <name evidence="5" type="ORF">ACFOUV_12965</name>
</gene>
<evidence type="ECO:0000313" key="5">
    <source>
        <dbReference type="EMBL" id="MFC4024707.1"/>
    </source>
</evidence>
<keyword evidence="1" id="KW-0805">Transcription regulation</keyword>
<accession>A0ABV8H1A1</accession>
<evidence type="ECO:0000256" key="2">
    <source>
        <dbReference type="ARBA" id="ARBA00023125"/>
    </source>
</evidence>
<dbReference type="SUPFAM" id="SSF46689">
    <property type="entry name" value="Homeodomain-like"/>
    <property type="match status" value="2"/>
</dbReference>
<comment type="caution">
    <text evidence="5">The sequence shown here is derived from an EMBL/GenBank/DDBJ whole genome shotgun (WGS) entry which is preliminary data.</text>
</comment>
<protein>
    <submittedName>
        <fullName evidence="5">Helix-turn-helix transcriptional regulator</fullName>
    </submittedName>
</protein>
<dbReference type="PROSITE" id="PS00041">
    <property type="entry name" value="HTH_ARAC_FAMILY_1"/>
    <property type="match status" value="1"/>
</dbReference>
<evidence type="ECO:0000256" key="1">
    <source>
        <dbReference type="ARBA" id="ARBA00023015"/>
    </source>
</evidence>
<name>A0ABV8H1A1_9BACI</name>
<evidence type="ECO:0000313" key="6">
    <source>
        <dbReference type="Proteomes" id="UP001595772"/>
    </source>
</evidence>
<dbReference type="Pfam" id="PF12833">
    <property type="entry name" value="HTH_18"/>
    <property type="match status" value="1"/>
</dbReference>
<dbReference type="Gene3D" id="1.10.10.60">
    <property type="entry name" value="Homeodomain-like"/>
    <property type="match status" value="2"/>
</dbReference>
<dbReference type="InterPro" id="IPR018060">
    <property type="entry name" value="HTH_AraC"/>
</dbReference>
<dbReference type="SMART" id="SM00342">
    <property type="entry name" value="HTH_ARAC"/>
    <property type="match status" value="1"/>
</dbReference>
<dbReference type="PRINTS" id="PR00032">
    <property type="entry name" value="HTHARAC"/>
</dbReference>
<proteinExistence type="predicted"/>
<dbReference type="RefSeq" id="WP_379497192.1">
    <property type="nucleotide sequence ID" value="NZ_JBHSAO010000008.1"/>
</dbReference>
<keyword evidence="2" id="KW-0238">DNA-binding</keyword>
<dbReference type="InterPro" id="IPR020449">
    <property type="entry name" value="Tscrpt_reg_AraC-type_HTH"/>
</dbReference>